<dbReference type="Pfam" id="PF00753">
    <property type="entry name" value="Lactamase_B"/>
    <property type="match status" value="1"/>
</dbReference>
<dbReference type="InterPro" id="IPR001279">
    <property type="entry name" value="Metallo-B-lactamas"/>
</dbReference>
<dbReference type="GO" id="GO:0016787">
    <property type="term" value="F:hydrolase activity"/>
    <property type="evidence" value="ECO:0007669"/>
    <property type="project" value="UniProtKB-KW"/>
</dbReference>
<evidence type="ECO:0000256" key="3">
    <source>
        <dbReference type="ARBA" id="ARBA00022801"/>
    </source>
</evidence>
<keyword evidence="7" id="KW-1185">Reference proteome</keyword>
<reference evidence="6" key="1">
    <citation type="submission" date="2021-10" db="EMBL/GenBank/DDBJ databases">
        <title>Anaerobic single-cell dispensing facilitates the cultivation of human gut bacteria.</title>
        <authorList>
            <person name="Afrizal A."/>
        </authorList>
    </citation>
    <scope>NUCLEOTIDE SEQUENCE</scope>
    <source>
        <strain evidence="6">CLA-AA-H274</strain>
    </source>
</reference>
<dbReference type="GO" id="GO:0046872">
    <property type="term" value="F:metal ion binding"/>
    <property type="evidence" value="ECO:0007669"/>
    <property type="project" value="UniProtKB-KW"/>
</dbReference>
<dbReference type="PANTHER" id="PTHR46233">
    <property type="entry name" value="HYDROXYACYLGLUTATHIONE HYDROLASE GLOC"/>
    <property type="match status" value="1"/>
</dbReference>
<gene>
    <name evidence="6" type="ORF">LKD32_05980</name>
</gene>
<evidence type="ECO:0000256" key="4">
    <source>
        <dbReference type="ARBA" id="ARBA00022833"/>
    </source>
</evidence>
<dbReference type="Proteomes" id="UP001198962">
    <property type="component" value="Unassembled WGS sequence"/>
</dbReference>
<dbReference type="AlphaFoldDB" id="A0AAE3DKU8"/>
<keyword evidence="4" id="KW-0862">Zinc</keyword>
<dbReference type="Gene3D" id="3.60.15.10">
    <property type="entry name" value="Ribonuclease Z/Hydroxyacylglutathione hydrolase-like"/>
    <property type="match status" value="1"/>
</dbReference>
<dbReference type="InterPro" id="IPR051453">
    <property type="entry name" value="MBL_Glyoxalase_II"/>
</dbReference>
<keyword evidence="2" id="KW-0479">Metal-binding</keyword>
<dbReference type="SUPFAM" id="SSF56281">
    <property type="entry name" value="Metallo-hydrolase/oxidoreductase"/>
    <property type="match status" value="1"/>
</dbReference>
<dbReference type="RefSeq" id="WP_308451073.1">
    <property type="nucleotide sequence ID" value="NZ_JAJEPU010000013.1"/>
</dbReference>
<sequence length="295" mass="34105">MSMKSEYEEYLERREKMKKNPMARIWINQESRYVKPFQMYGNLYYVGDSWVCAHIVDTGEGLLLFDAGNCGNGATAMLIQAIWEMGFNPADVKWMVLSHGHVDHIGAVNFFKRMFGTKIYLGALDAKMFREHPELALVQESTDYMDELFGPDVEIHEGDKIKFGNTEVEFREAPGHTEGVISCFFDVTDGKETKRVGYYGGFGFNTLQKSFLLEIGDTNYSMREAYLRSIEKVINEKVDIFMPNHCVNVDLLNKRQFMIDHPSEPNPFIDENAWKNYLQMKYDDLKKLMADPAQN</sequence>
<dbReference type="SMART" id="SM00849">
    <property type="entry name" value="Lactamase_B"/>
    <property type="match status" value="1"/>
</dbReference>
<name>A0AAE3DKU8_9FIRM</name>
<proteinExistence type="predicted"/>
<evidence type="ECO:0000313" key="7">
    <source>
        <dbReference type="Proteomes" id="UP001198962"/>
    </source>
</evidence>
<dbReference type="EMBL" id="JAJEPU010000013">
    <property type="protein sequence ID" value="MCC2164431.1"/>
    <property type="molecule type" value="Genomic_DNA"/>
</dbReference>
<dbReference type="CDD" id="cd16280">
    <property type="entry name" value="metallo-hydrolase-like_MBL-fold"/>
    <property type="match status" value="1"/>
</dbReference>
<comment type="cofactor">
    <cofactor evidence="1">
        <name>Zn(2+)</name>
        <dbReference type="ChEBI" id="CHEBI:29105"/>
    </cofactor>
</comment>
<evidence type="ECO:0000313" key="6">
    <source>
        <dbReference type="EMBL" id="MCC2164431.1"/>
    </source>
</evidence>
<dbReference type="InterPro" id="IPR036866">
    <property type="entry name" value="RibonucZ/Hydroxyglut_hydro"/>
</dbReference>
<feature type="domain" description="Metallo-beta-lactamase" evidence="5">
    <location>
        <begin position="49"/>
        <end position="245"/>
    </location>
</feature>
<comment type="caution">
    <text evidence="6">The sequence shown here is derived from an EMBL/GenBank/DDBJ whole genome shotgun (WGS) entry which is preliminary data.</text>
</comment>
<evidence type="ECO:0000259" key="5">
    <source>
        <dbReference type="SMART" id="SM00849"/>
    </source>
</evidence>
<dbReference type="PANTHER" id="PTHR46233:SF3">
    <property type="entry name" value="HYDROXYACYLGLUTATHIONE HYDROLASE GLOC"/>
    <property type="match status" value="1"/>
</dbReference>
<organism evidence="6 7">
    <name type="scientific">Brotaphodocola catenula</name>
    <dbReference type="NCBI Taxonomy" id="2885361"/>
    <lineage>
        <taxon>Bacteria</taxon>
        <taxon>Bacillati</taxon>
        <taxon>Bacillota</taxon>
        <taxon>Clostridia</taxon>
        <taxon>Lachnospirales</taxon>
        <taxon>Lachnospiraceae</taxon>
        <taxon>Brotaphodocola</taxon>
    </lineage>
</organism>
<evidence type="ECO:0000256" key="2">
    <source>
        <dbReference type="ARBA" id="ARBA00022723"/>
    </source>
</evidence>
<keyword evidence="3" id="KW-0378">Hydrolase</keyword>
<accession>A0AAE3DKU8</accession>
<evidence type="ECO:0000256" key="1">
    <source>
        <dbReference type="ARBA" id="ARBA00001947"/>
    </source>
</evidence>
<protein>
    <submittedName>
        <fullName evidence="6">MBL fold metallo-hydrolase</fullName>
    </submittedName>
</protein>